<feature type="coiled-coil region" evidence="1">
    <location>
        <begin position="32"/>
        <end position="66"/>
    </location>
</feature>
<proteinExistence type="predicted"/>
<organism evidence="3 4">
    <name type="scientific">Pseudozyma antarctica (strain T-34)</name>
    <name type="common">Yeast</name>
    <name type="synonym">Candida antarctica</name>
    <dbReference type="NCBI Taxonomy" id="1151754"/>
    <lineage>
        <taxon>Eukaryota</taxon>
        <taxon>Fungi</taxon>
        <taxon>Dikarya</taxon>
        <taxon>Basidiomycota</taxon>
        <taxon>Ustilaginomycotina</taxon>
        <taxon>Ustilaginomycetes</taxon>
        <taxon>Ustilaginales</taxon>
        <taxon>Ustilaginaceae</taxon>
        <taxon>Moesziomyces</taxon>
    </lineage>
</organism>
<gene>
    <name evidence="3" type="ORF">PANT_11c00045</name>
</gene>
<keyword evidence="1" id="KW-0175">Coiled coil</keyword>
<dbReference type="Gene3D" id="1.10.287.1490">
    <property type="match status" value="1"/>
</dbReference>
<reference evidence="4" key="1">
    <citation type="journal article" date="2013" name="Genome Announc.">
        <title>Genome sequence of the basidiomycetous yeast Pseudozyma antarctica T-34, a producer of the glycolipid biosurfactants mannosylerythritol lipids.</title>
        <authorList>
            <person name="Morita T."/>
            <person name="Koike H."/>
            <person name="Koyama Y."/>
            <person name="Hagiwara H."/>
            <person name="Ito E."/>
            <person name="Fukuoka T."/>
            <person name="Imura T."/>
            <person name="Machida M."/>
            <person name="Kitamoto D."/>
        </authorList>
    </citation>
    <scope>NUCLEOTIDE SEQUENCE [LARGE SCALE GENOMIC DNA]</scope>
    <source>
        <strain evidence="4">T-34</strain>
    </source>
</reference>
<name>M9MFK4_PSEA3</name>
<evidence type="ECO:0000313" key="4">
    <source>
        <dbReference type="Proteomes" id="UP000011976"/>
    </source>
</evidence>
<sequence length="1095" mass="119962">MGDSSSTPPARSRRISMLPIRDTEPAQAHHRLQVLELENVGLTEELEHVERKNLELERQLDALRATVAQQPQSGLAESQEESVLASTSMSFGASPNYAAEVKGARRLIHRLATHISAHDPSASLPESASFDDERYFTLDQSLVHDPERSFVTPAVTYLTTPNGKHTVARAFHNDLLDDVESLRSVWEEHTRRATFAAVEAHTHAERQQAMIEQLRTELHNAQAAAASTSTHQLTQQLQAEQQRSAELEAKLTAAEATHDELAQLTQQLHSEQQRNAELDTELAAARAKIESLSATDMANEATSERIDELEEQLEAERTRSGDLDAQLSSAEARILQLTAEHELTLSAASHKSAAHIDALEQELAERRTRADEVGSILRELADKRQRLHAIQLHTAQVSALQRVLDKQTRIVDLLERDETTSADVLEQWSEYARDMSASLALLRPANSKESLTETTPAQGEAREEDAVAGLREKVDELEARVLRRNEQIGHLQRQLSTAENDLKRTRTNQTLAETTVEELEDSLAELEGQRTELQNRVEQLELHVASLHAATAPTEHADAEAQVALDTAQTQRVQELSAALDTAHARVAQLEEHIASLPTVTAPELADASAQATLSTTQDGRIAELELALQAAHTRTAELEAQSDELLSLRTSLRKATESRASLALELDAVQLALAEQRESASADAERLEQLEAQLATHDADRIQLATLSERIALLEEELSASHAARDSALDLHHTTASELAALVAKHTELEAVLAARDAAMHARNAEYWTLKEELAELQEEAERSRPELITPAALSTLRSELDTALQRVAAQEEVLLRFKSDLAAARSTEELLNAQYAAAQRRAAELEGAADARPDAELQERLDKAEEETSYLRTRIDELEQELGRKADEIEEADSKILDALKETKKYATRYTKLSARLDDAKQQLVAAHAQTKHAEQELARWKTRADESAVTRASAAVTPSASKPVGVKRKVDEAEAVAVEEVRAVYAPSPSARPTSFTPVRRTKNAVLGLGTPSTAPDGMVRSSSNPSELVAARLSPAKPALGDRTNLAPAAARTSRLAKTTLVPAHPDPVAKAAPAGAADFLARMKAQSRTR</sequence>
<feature type="compositionally biased region" description="Polar residues" evidence="2">
    <location>
        <begin position="447"/>
        <end position="457"/>
    </location>
</feature>
<dbReference type="EMBL" id="DF196777">
    <property type="protein sequence ID" value="GAC74407.1"/>
    <property type="molecule type" value="Genomic_DNA"/>
</dbReference>
<feature type="coiled-coil region" evidence="1">
    <location>
        <begin position="204"/>
        <end position="326"/>
    </location>
</feature>
<dbReference type="OrthoDB" id="10255344at2759"/>
<feature type="region of interest" description="Disordered" evidence="2">
    <location>
        <begin position="446"/>
        <end position="467"/>
    </location>
</feature>
<feature type="coiled-coil region" evidence="1">
    <location>
        <begin position="674"/>
        <end position="725"/>
    </location>
</feature>
<feature type="coiled-coil region" evidence="1">
    <location>
        <begin position="761"/>
        <end position="939"/>
    </location>
</feature>
<evidence type="ECO:0000313" key="3">
    <source>
        <dbReference type="EMBL" id="GAC74407.1"/>
    </source>
</evidence>
<accession>M9MFK4</accession>
<protein>
    <submittedName>
        <fullName evidence="3">Uncharacterized protein</fullName>
    </submittedName>
</protein>
<evidence type="ECO:0000256" key="2">
    <source>
        <dbReference type="SAM" id="MobiDB-lite"/>
    </source>
</evidence>
<evidence type="ECO:0000256" key="1">
    <source>
        <dbReference type="SAM" id="Coils"/>
    </source>
</evidence>
<dbReference type="STRING" id="1151754.M9MFK4"/>
<dbReference type="AlphaFoldDB" id="M9MFK4"/>
<dbReference type="PANTHER" id="PTHR18937">
    <property type="entry name" value="STRUCTURAL MAINTENANCE OF CHROMOSOMES SMC FAMILY MEMBER"/>
    <property type="match status" value="1"/>
</dbReference>
<dbReference type="Proteomes" id="UP000011976">
    <property type="component" value="Unassembled WGS sequence"/>
</dbReference>